<dbReference type="EnsemblPlants" id="LPERR05G07180.1">
    <property type="protein sequence ID" value="LPERR05G07180.1"/>
    <property type="gene ID" value="LPERR05G07180"/>
</dbReference>
<evidence type="ECO:0000313" key="3">
    <source>
        <dbReference type="Proteomes" id="UP000032180"/>
    </source>
</evidence>
<keyword evidence="1" id="KW-0175">Coiled coil</keyword>
<reference evidence="2" key="3">
    <citation type="submission" date="2015-04" db="UniProtKB">
        <authorList>
            <consortium name="EnsemblPlants"/>
        </authorList>
    </citation>
    <scope>IDENTIFICATION</scope>
</reference>
<feature type="coiled-coil region" evidence="1">
    <location>
        <begin position="85"/>
        <end position="129"/>
    </location>
</feature>
<dbReference type="HOGENOM" id="CLU_1858135_0_0_1"/>
<protein>
    <submittedName>
        <fullName evidence="2">Uncharacterized protein</fullName>
    </submittedName>
</protein>
<reference evidence="2 3" key="1">
    <citation type="submission" date="2012-08" db="EMBL/GenBank/DDBJ databases">
        <title>Oryza genome evolution.</title>
        <authorList>
            <person name="Wing R.A."/>
        </authorList>
    </citation>
    <scope>NUCLEOTIDE SEQUENCE</scope>
</reference>
<accession>A0A0D9WEB3</accession>
<reference evidence="3" key="2">
    <citation type="submission" date="2013-12" db="EMBL/GenBank/DDBJ databases">
        <authorList>
            <person name="Yu Y."/>
            <person name="Lee S."/>
            <person name="de Baynast K."/>
            <person name="Wissotski M."/>
            <person name="Liu L."/>
            <person name="Talag J."/>
            <person name="Goicoechea J."/>
            <person name="Angelova A."/>
            <person name="Jetty R."/>
            <person name="Kudrna D."/>
            <person name="Golser W."/>
            <person name="Rivera L."/>
            <person name="Zhang J."/>
            <person name="Wing R."/>
        </authorList>
    </citation>
    <scope>NUCLEOTIDE SEQUENCE</scope>
</reference>
<dbReference type="Gramene" id="LPERR05G07180.1">
    <property type="protein sequence ID" value="LPERR05G07180.1"/>
    <property type="gene ID" value="LPERR05G07180"/>
</dbReference>
<dbReference type="Proteomes" id="UP000032180">
    <property type="component" value="Chromosome 5"/>
</dbReference>
<sequence>MQISEKNKQNCLLVKYHQTTGSHCFSAHLHEYTLMRWMPLRSAIPAKKKGLSDVAQEALLAMKTMMEDPEANSDAPISSSEVEALVAEKQNSALLREEVDTLKKKAEIADEALAKINQQQEENNLLLRRILSLSQVNS</sequence>
<keyword evidence="3" id="KW-1185">Reference proteome</keyword>
<name>A0A0D9WEB3_9ORYZ</name>
<dbReference type="AlphaFoldDB" id="A0A0D9WEB3"/>
<evidence type="ECO:0000313" key="2">
    <source>
        <dbReference type="EnsemblPlants" id="LPERR05G07180.1"/>
    </source>
</evidence>
<evidence type="ECO:0000256" key="1">
    <source>
        <dbReference type="SAM" id="Coils"/>
    </source>
</evidence>
<organism evidence="2 3">
    <name type="scientific">Leersia perrieri</name>
    <dbReference type="NCBI Taxonomy" id="77586"/>
    <lineage>
        <taxon>Eukaryota</taxon>
        <taxon>Viridiplantae</taxon>
        <taxon>Streptophyta</taxon>
        <taxon>Embryophyta</taxon>
        <taxon>Tracheophyta</taxon>
        <taxon>Spermatophyta</taxon>
        <taxon>Magnoliopsida</taxon>
        <taxon>Liliopsida</taxon>
        <taxon>Poales</taxon>
        <taxon>Poaceae</taxon>
        <taxon>BOP clade</taxon>
        <taxon>Oryzoideae</taxon>
        <taxon>Oryzeae</taxon>
        <taxon>Oryzinae</taxon>
        <taxon>Leersia</taxon>
    </lineage>
</organism>
<proteinExistence type="predicted"/>